<comment type="similarity">
    <text evidence="1">Belongs to the DNA polymerase type-B family.</text>
</comment>
<evidence type="ECO:0000256" key="6">
    <source>
        <dbReference type="ARBA" id="ARBA00022932"/>
    </source>
</evidence>
<comment type="catalytic activity">
    <reaction evidence="8">
        <text>DNA(n) + a 2'-deoxyribonucleoside 5'-triphosphate = DNA(n+1) + diphosphate</text>
        <dbReference type="Rhea" id="RHEA:22508"/>
        <dbReference type="Rhea" id="RHEA-COMP:17339"/>
        <dbReference type="Rhea" id="RHEA-COMP:17340"/>
        <dbReference type="ChEBI" id="CHEBI:33019"/>
        <dbReference type="ChEBI" id="CHEBI:61560"/>
        <dbReference type="ChEBI" id="CHEBI:173112"/>
        <dbReference type="EC" id="2.7.7.7"/>
    </reaction>
</comment>
<dbReference type="GO" id="GO:0003677">
    <property type="term" value="F:DNA binding"/>
    <property type="evidence" value="ECO:0007669"/>
    <property type="project" value="UniProtKB-KW"/>
</dbReference>
<proteinExistence type="inferred from homology"/>
<protein>
    <recommendedName>
        <fullName evidence="2">DNA-directed DNA polymerase</fullName>
        <ecNumber evidence="2">2.7.7.7</ecNumber>
    </recommendedName>
</protein>
<dbReference type="GO" id="GO:0006260">
    <property type="term" value="P:DNA replication"/>
    <property type="evidence" value="ECO:0007669"/>
    <property type="project" value="UniProtKB-KW"/>
</dbReference>
<dbReference type="InterPro" id="IPR043502">
    <property type="entry name" value="DNA/RNA_pol_sf"/>
</dbReference>
<name>A0A8A4XDP1_9VIRU</name>
<keyword evidence="4" id="KW-0548">Nucleotidyltransferase</keyword>
<dbReference type="Gene3D" id="3.90.1600.10">
    <property type="entry name" value="Palm domain of DNA polymerase"/>
    <property type="match status" value="1"/>
</dbReference>
<keyword evidence="6" id="KW-0239">DNA-directed DNA polymerase</keyword>
<dbReference type="InterPro" id="IPR004868">
    <property type="entry name" value="DNA-dir_DNA_pol_B_mt/vir"/>
</dbReference>
<keyword evidence="5" id="KW-0235">DNA replication</keyword>
<evidence type="ECO:0000256" key="8">
    <source>
        <dbReference type="ARBA" id="ARBA00049244"/>
    </source>
</evidence>
<dbReference type="PANTHER" id="PTHR31511">
    <property type="entry name" value="PROTEIN CBG23764"/>
    <property type="match status" value="1"/>
</dbReference>
<sequence length="1064" mass="124437">MASAPDVDRPVFGYFVTSEFQEVILYCQNVISHFDCSCILHLHCSALFERENTVQEMHLPINRPIILDPQLPEDIYLDVMQNQFGLCHELDLYENMDGSGWSLVPGTHRYWFKIFPCQPNHGAHETADNHASFDEDEDDQSPRPRSPLPKISSFFMALTEHFARKNTRYIPRKTDLKYSFFKEYLEDNPSVGITPDELDVEFTLQDVPEWHNDVNKYNIRVFSMRGNILYAVEKDPEVEYIDLYLNSKNKFALVRNLHTLYKRKKDRHICEQCLAWVGPKHTCEQQKLVSPNEDVQVPEVPEGRHAFVAYADFESIITPSKQHKTSGWAYVIIDKMHTIKKQEHKNALHSRDLISDFMKSITQAACEYAKDDGHHTKECPLCEQIVTTDYVIGRNFINGRQGSHHEECWNNSKNTMVIFFHNFRGYDSHFLMSEIVSTCNVLGLQATSMEKFNLIRINPPNEPLIQISFKDTFNFFTCSLAKCVSMIENWVYTPESNRTQKGVFPYEWFDSYEKLKATELPSPPWYNSLSGQLMDHEIAFKEWSEHGFTTFEQYHDFYMVNDVMFLCDAFEEFRRTCVDEFNTDPAHFQGAPGFTWYLGLCQNPALFKIIQSEEIYMDIQNQIRGGISQAMVRYCNVEDKPEESMFFLDVNSLYSSCMVEKLPGKYLHRLLELPPTWKELYCSDGPITALINCDLIYPEHLHDRDWAYPLAPHKFNDRLCTTFKDRENYLVHAKLLQFYLERGLILEKVNYIYVFEQDYCLRDYVQGNIEKRRHTKSEVMKTLYKLLNNSIYGKTCENVNKYRSFKVFHDETILTDNIYGHSDQINTQLIKARNMQLYGENFLLEMRVDQVRLNKPIQIGFAILEFAKLKIYQFLAAIQDVFGKSVIPLYTDTDSLLFWCDFPRPWEKFYNSPLLPFLDFEKAFKLGKDTDKQSGLWSPEAGGKEIVEYVGLRAKCYSYRFRDNETVVKNKGVPKAAMISNEDETPREKITMEHYRDALFNGTQHHVVQYSIRSNKHDVTTVKQYKLGLSANDLKRAILPDRTHSLPFGYKGTLFTPTDNDTDL</sequence>
<feature type="domain" description="DNA-directed DNA polymerase family B mitochondria/virus" evidence="10">
    <location>
        <begin position="413"/>
        <end position="878"/>
    </location>
</feature>
<dbReference type="GO" id="GO:0000166">
    <property type="term" value="F:nucleotide binding"/>
    <property type="evidence" value="ECO:0007669"/>
    <property type="project" value="InterPro"/>
</dbReference>
<dbReference type="InterPro" id="IPR023211">
    <property type="entry name" value="DNA_pol_palm_dom_sf"/>
</dbReference>
<dbReference type="Pfam" id="PF03175">
    <property type="entry name" value="DNA_pol_B_2"/>
    <property type="match status" value="1"/>
</dbReference>
<evidence type="ECO:0000256" key="7">
    <source>
        <dbReference type="ARBA" id="ARBA00023125"/>
    </source>
</evidence>
<keyword evidence="7" id="KW-0238">DNA-binding</keyword>
<dbReference type="EC" id="2.7.7.7" evidence="2"/>
<evidence type="ECO:0000256" key="1">
    <source>
        <dbReference type="ARBA" id="ARBA00005755"/>
    </source>
</evidence>
<dbReference type="InterPro" id="IPR012337">
    <property type="entry name" value="RNaseH-like_sf"/>
</dbReference>
<dbReference type="SUPFAM" id="SSF53098">
    <property type="entry name" value="Ribonuclease H-like"/>
    <property type="match status" value="1"/>
</dbReference>
<dbReference type="GO" id="GO:0003887">
    <property type="term" value="F:DNA-directed DNA polymerase activity"/>
    <property type="evidence" value="ECO:0007669"/>
    <property type="project" value="UniProtKB-KW"/>
</dbReference>
<keyword evidence="3" id="KW-0808">Transferase</keyword>
<evidence type="ECO:0000259" key="10">
    <source>
        <dbReference type="Pfam" id="PF03175"/>
    </source>
</evidence>
<evidence type="ECO:0000256" key="4">
    <source>
        <dbReference type="ARBA" id="ARBA00022695"/>
    </source>
</evidence>
<reference evidence="11" key="1">
    <citation type="submission" date="2020-09" db="EMBL/GenBank/DDBJ databases">
        <title>Parvovirus dark matter in the feces of wild birds.</title>
        <authorList>
            <person name="Dai Z."/>
            <person name="Yang S."/>
            <person name="Zhang W."/>
        </authorList>
    </citation>
    <scope>NUCLEOTIDE SEQUENCE</scope>
    <source>
        <strain evidence="11">Rfb198par01</strain>
    </source>
</reference>
<evidence type="ECO:0000256" key="2">
    <source>
        <dbReference type="ARBA" id="ARBA00012417"/>
    </source>
</evidence>
<dbReference type="SUPFAM" id="SSF56672">
    <property type="entry name" value="DNA/RNA polymerases"/>
    <property type="match status" value="1"/>
</dbReference>
<evidence type="ECO:0000313" key="11">
    <source>
        <dbReference type="EMBL" id="QTE03888.1"/>
    </source>
</evidence>
<accession>A0A8A4XDP1</accession>
<dbReference type="EMBL" id="MW046468">
    <property type="protein sequence ID" value="QTE03888.1"/>
    <property type="molecule type" value="Genomic_DNA"/>
</dbReference>
<organism evidence="11">
    <name type="scientific">Tarsiger cyanurus densovirus</name>
    <dbReference type="NCBI Taxonomy" id="2794546"/>
    <lineage>
        <taxon>Viruses</taxon>
        <taxon>Monodnaviria</taxon>
        <taxon>Shotokuvirae</taxon>
        <taxon>Cossaviricota</taxon>
        <taxon>Quintoviricetes</taxon>
        <taxon>Piccovirales</taxon>
        <taxon>Parvoviridae</taxon>
        <taxon>Densovirinae</taxon>
    </lineage>
</organism>
<evidence type="ECO:0000256" key="9">
    <source>
        <dbReference type="SAM" id="MobiDB-lite"/>
    </source>
</evidence>
<feature type="region of interest" description="Disordered" evidence="9">
    <location>
        <begin position="125"/>
        <end position="145"/>
    </location>
</feature>
<dbReference type="PANTHER" id="PTHR31511:SF12">
    <property type="entry name" value="RHO TERMINATION FACTOR N-TERMINAL DOMAIN-CONTAINING PROTEIN"/>
    <property type="match status" value="1"/>
</dbReference>
<evidence type="ECO:0000256" key="5">
    <source>
        <dbReference type="ARBA" id="ARBA00022705"/>
    </source>
</evidence>
<evidence type="ECO:0000256" key="3">
    <source>
        <dbReference type="ARBA" id="ARBA00022679"/>
    </source>
</evidence>